<dbReference type="Proteomes" id="UP000233535">
    <property type="component" value="Unassembled WGS sequence"/>
</dbReference>
<dbReference type="InterPro" id="IPR042095">
    <property type="entry name" value="SUMF_sf"/>
</dbReference>
<dbReference type="PANTHER" id="PTHR23150">
    <property type="entry name" value="SULFATASE MODIFYING FACTOR 1, 2"/>
    <property type="match status" value="1"/>
</dbReference>
<dbReference type="GO" id="GO:0120147">
    <property type="term" value="F:formylglycine-generating oxidase activity"/>
    <property type="evidence" value="ECO:0007669"/>
    <property type="project" value="TreeGrafter"/>
</dbReference>
<dbReference type="SUPFAM" id="SSF56436">
    <property type="entry name" value="C-type lectin-like"/>
    <property type="match status" value="1"/>
</dbReference>
<dbReference type="Gene3D" id="3.90.1580.10">
    <property type="entry name" value="paralog of FGE (formylglycine-generating enzyme)"/>
    <property type="match status" value="1"/>
</dbReference>
<name>A0A2N3HZB2_9BACT</name>
<evidence type="ECO:0000313" key="2">
    <source>
        <dbReference type="EMBL" id="PKQ63391.1"/>
    </source>
</evidence>
<dbReference type="InterPro" id="IPR016187">
    <property type="entry name" value="CTDL_fold"/>
</dbReference>
<feature type="domain" description="Sulfatase-modifying factor enzyme-like" evidence="1">
    <location>
        <begin position="268"/>
        <end position="513"/>
    </location>
</feature>
<dbReference type="InterPro" id="IPR005532">
    <property type="entry name" value="SUMF_dom"/>
</dbReference>
<dbReference type="PANTHER" id="PTHR23150:SF19">
    <property type="entry name" value="FORMYLGLYCINE-GENERATING ENZYME"/>
    <property type="match status" value="1"/>
</dbReference>
<accession>A0A2N3HZB2</accession>
<proteinExistence type="predicted"/>
<dbReference type="AlphaFoldDB" id="A0A2N3HZB2"/>
<gene>
    <name evidence="2" type="ORF">BZG02_08370</name>
</gene>
<dbReference type="EMBL" id="MVDD01000005">
    <property type="protein sequence ID" value="PKQ63391.1"/>
    <property type="molecule type" value="Genomic_DNA"/>
</dbReference>
<organism evidence="2 3">
    <name type="scientific">Labilibaculum filiforme</name>
    <dbReference type="NCBI Taxonomy" id="1940526"/>
    <lineage>
        <taxon>Bacteria</taxon>
        <taxon>Pseudomonadati</taxon>
        <taxon>Bacteroidota</taxon>
        <taxon>Bacteroidia</taxon>
        <taxon>Marinilabiliales</taxon>
        <taxon>Marinifilaceae</taxon>
        <taxon>Labilibaculum</taxon>
    </lineage>
</organism>
<keyword evidence="3" id="KW-1185">Reference proteome</keyword>
<dbReference type="Pfam" id="PF03781">
    <property type="entry name" value="FGE-sulfatase"/>
    <property type="match status" value="1"/>
</dbReference>
<dbReference type="InterPro" id="IPR051043">
    <property type="entry name" value="Sulfatase_Mod_Factor_Kinase"/>
</dbReference>
<sequence length="516" mass="57488">MMLFLSVSCSKEDVEKETSTDKGEVEFSMNILNGELKSELLSTLKVSENKISSVIVSITNKTGEVIYNKEKIQLLNMNGYYIASPISLLVGDYLLTEFLVMDEDNNVVYASPLASSKKAYLVESPLSINFEVKKDEVLKLVPEVLSVGTSSPSDFGYSTISFDVVSTFDFSLSAFVYNSTIKNWDLSSATLVLKNEDKILYEGDIEAITNTISVRDDVSTYDMTISKTGYKTYTYSFSHDSLNYYNSNGSNGPLKIILVEDIEVKPVEFITVEGGTFQMGSMDGESNEQPIHSVTVGSFEISKYEVTQIQFIEFLNDISCNADGTYNDNEFGNIQYIDMADSDCPVGYSIGRFYFKGSSMIPSDECPANEITWYGANAYCKWAGGRLPYEAEWEFAAKGGNSSNAFTYSGSNVYDDVAWNILNDENQTHPVGQKQANELGIHDMSGNVYEWCFDRLGDYSSDSQINPTGSVDGVKRVRRGGGWNSDFIYCRSAFRSFHFPEDSNNDDGIRVVRSIK</sequence>
<evidence type="ECO:0000313" key="3">
    <source>
        <dbReference type="Proteomes" id="UP000233535"/>
    </source>
</evidence>
<reference evidence="2 3" key="1">
    <citation type="journal article" date="2017" name="Front. Microbiol.">
        <title>Labilibaculum manganireducens gen. nov., sp. nov. and Labilibaculum filiforme sp. nov., Novel Bacteroidetes Isolated from Subsurface Sediments of the Baltic Sea.</title>
        <authorList>
            <person name="Vandieken V."/>
            <person name="Marshall I.P."/>
            <person name="Niemann H."/>
            <person name="Engelen B."/>
            <person name="Cypionka H."/>
        </authorList>
    </citation>
    <scope>NUCLEOTIDE SEQUENCE [LARGE SCALE GENOMIC DNA]</scope>
    <source>
        <strain evidence="2 3">59.16B</strain>
    </source>
</reference>
<evidence type="ECO:0000259" key="1">
    <source>
        <dbReference type="Pfam" id="PF03781"/>
    </source>
</evidence>
<comment type="caution">
    <text evidence="2">The sequence shown here is derived from an EMBL/GenBank/DDBJ whole genome shotgun (WGS) entry which is preliminary data.</text>
</comment>
<protein>
    <recommendedName>
        <fullName evidence="1">Sulfatase-modifying factor enzyme-like domain-containing protein</fullName>
    </recommendedName>
</protein>